<keyword evidence="9" id="KW-0378">Hydrolase</keyword>
<keyword evidence="13" id="KW-0238">DNA-binding</keyword>
<dbReference type="InterPro" id="IPR037315">
    <property type="entry name" value="EXO1_H3TH"/>
</dbReference>
<dbReference type="InterPro" id="IPR019974">
    <property type="entry name" value="XPG_CS"/>
</dbReference>
<dbReference type="GO" id="GO:0004527">
    <property type="term" value="F:exonuclease activity"/>
    <property type="evidence" value="ECO:0007669"/>
    <property type="project" value="UniProtKB-KW"/>
</dbReference>
<evidence type="ECO:0000256" key="13">
    <source>
        <dbReference type="ARBA" id="ARBA00023125"/>
    </source>
</evidence>
<sequence>MGIQGLLPLLKSIMDPIHIKDLEGCFVAVDTYSWLHKGALSCSTELCKGQPTSKHINYCMHRVNMLRHYGVKPILVFDGGPLPMKNEQEIKRARSRRENLSRAMEHESNGNLKAAFDCYQKAVDISPSIAYDLIQVLKQENIAYIVAPYEADAQMTFLAASKHVEAVITEDSDLIAFGCPRIIYKMDKFGQGVEFKSAMLQHNKELNLEGFTQMMLLEMCILSGCDYLPSLPGMGLKKAHALMKKFKNHKNVIKHLKYNSVDVTPLYEESFKKAILTFKHQRVYDPISDDIVHLSEPVGVADEDLEFLGPYPFDIGCIVSIAEGDIDPITKDPIQIESGAAEKTLQGTYQLKFFKPDGEKKKIDLPVQKNILTNYFCFASLEAKRKFRAPRSVPNENNKTSSPRLGLHEEKHGSENDDLKVLGGHNHGQFSKRGIMGDKEMQPLTSLQNSVCKPCISLHKDLDSNQENGKTTSGNKNVIVRSSYFMKKPNEETGKENESDVNNSGDNELDTVASEKTCKMEKRIHVRSPYFLPSIKQNANGQTSNLFDKYSFQSHSSELSDVDDDGESKKIVEYPKHTVRSSFFKETSVNENHLSKDKTISGIADESHNNSYQGLSTDDSLGCTTKKRKLAQIGSPRDANDNNWRSGCSSDPEEEETPQEGKFGSDISHLGRYSNIAEKSMEKFVAVISSFRYNASGSRASGLRAPLKDIKNNFKRSSTLDMDLRKLVYHLQKHQDSIKLNVLSFGLNASTEKASVGDLNACSLLLLLAPIHTNVRKSMNFCSLSMNSYLMQHNLS</sequence>
<evidence type="ECO:0000256" key="14">
    <source>
        <dbReference type="ARBA" id="ARBA00023204"/>
    </source>
</evidence>
<dbReference type="InterPro" id="IPR006086">
    <property type="entry name" value="XPG-I_dom"/>
</dbReference>
<dbReference type="SMART" id="SM00279">
    <property type="entry name" value="HhH2"/>
    <property type="match status" value="1"/>
</dbReference>
<keyword evidence="6" id="KW-0479">Metal-binding</keyword>
<keyword evidence="5" id="KW-0540">Nuclease</keyword>
<dbReference type="Gene3D" id="1.10.150.20">
    <property type="entry name" value="5' to 3' exonuclease, C-terminal subdomain"/>
    <property type="match status" value="1"/>
</dbReference>
<dbReference type="InterPro" id="IPR006084">
    <property type="entry name" value="XPG/Rad2"/>
</dbReference>
<keyword evidence="7" id="KW-0227">DNA damage</keyword>
<dbReference type="GO" id="GO:0005634">
    <property type="term" value="C:nucleus"/>
    <property type="evidence" value="ECO:0007669"/>
    <property type="project" value="UniProtKB-SubCell"/>
</dbReference>
<dbReference type="InterPro" id="IPR029060">
    <property type="entry name" value="PIN-like_dom_sf"/>
</dbReference>
<dbReference type="FunFam" id="3.40.50.1010:FF:000002">
    <property type="entry name" value="Exonuclease 1, putative"/>
    <property type="match status" value="1"/>
</dbReference>
<keyword evidence="10" id="KW-0269">Exonuclease</keyword>
<evidence type="ECO:0000256" key="3">
    <source>
        <dbReference type="ARBA" id="ARBA00010563"/>
    </source>
</evidence>
<dbReference type="Pfam" id="PF00867">
    <property type="entry name" value="XPG_I"/>
    <property type="match status" value="1"/>
</dbReference>
<dbReference type="GO" id="GO:0046872">
    <property type="term" value="F:metal ion binding"/>
    <property type="evidence" value="ECO:0007669"/>
    <property type="project" value="UniProtKB-KW"/>
</dbReference>
<dbReference type="GO" id="GO:0006281">
    <property type="term" value="P:DNA repair"/>
    <property type="evidence" value="ECO:0007669"/>
    <property type="project" value="UniProtKB-KW"/>
</dbReference>
<comment type="function">
    <text evidence="16">Putative 5'-&gt;3' double-stranded DNA exonuclease which may also contain a cryptic 3'-&gt;5' double-stranded DNA exonuclease activity. May be involved in DNA mismatch repair (MMR).</text>
</comment>
<protein>
    <recommendedName>
        <fullName evidence="4">Exonuclease 1</fullName>
    </recommendedName>
</protein>
<evidence type="ECO:0000256" key="17">
    <source>
        <dbReference type="SAM" id="MobiDB-lite"/>
    </source>
</evidence>
<gene>
    <name evidence="20" type="ORF">AAHA92_10606</name>
</gene>
<dbReference type="InterPro" id="IPR044752">
    <property type="entry name" value="PIN-like_EXO1"/>
</dbReference>
<comment type="cofactor">
    <cofactor evidence="1">
        <name>Mg(2+)</name>
        <dbReference type="ChEBI" id="CHEBI:18420"/>
    </cofactor>
</comment>
<comment type="similarity">
    <text evidence="3">Belongs to the XPG/RAD2 endonuclease family. EXO1 subfamily.</text>
</comment>
<keyword evidence="8" id="KW-0228">DNA excision</keyword>
<dbReference type="PRINTS" id="PR00853">
    <property type="entry name" value="XPGRADSUPER"/>
</dbReference>
<dbReference type="GO" id="GO:0003677">
    <property type="term" value="F:DNA binding"/>
    <property type="evidence" value="ECO:0007669"/>
    <property type="project" value="UniProtKB-KW"/>
</dbReference>
<dbReference type="FunFam" id="1.10.150.20:FF:000011">
    <property type="entry name" value="exonuclease 1"/>
    <property type="match status" value="1"/>
</dbReference>
<name>A0ABD1HYL9_SALDI</name>
<dbReference type="PANTHER" id="PTHR11081:SF65">
    <property type="entry name" value="DNA DAMAGE-INDUCIBLE PROTEIN DIN7-RELATED"/>
    <property type="match status" value="1"/>
</dbReference>
<feature type="domain" description="XPG N-terminal" evidence="19">
    <location>
        <begin position="1"/>
        <end position="99"/>
    </location>
</feature>
<evidence type="ECO:0000259" key="19">
    <source>
        <dbReference type="SMART" id="SM00485"/>
    </source>
</evidence>
<organism evidence="20 21">
    <name type="scientific">Salvia divinorum</name>
    <name type="common">Maria pastora</name>
    <name type="synonym">Diviner's sage</name>
    <dbReference type="NCBI Taxonomy" id="28513"/>
    <lineage>
        <taxon>Eukaryota</taxon>
        <taxon>Viridiplantae</taxon>
        <taxon>Streptophyta</taxon>
        <taxon>Embryophyta</taxon>
        <taxon>Tracheophyta</taxon>
        <taxon>Spermatophyta</taxon>
        <taxon>Magnoliopsida</taxon>
        <taxon>eudicotyledons</taxon>
        <taxon>Gunneridae</taxon>
        <taxon>Pentapetalae</taxon>
        <taxon>asterids</taxon>
        <taxon>lamiids</taxon>
        <taxon>Lamiales</taxon>
        <taxon>Lamiaceae</taxon>
        <taxon>Nepetoideae</taxon>
        <taxon>Mentheae</taxon>
        <taxon>Salviinae</taxon>
        <taxon>Salvia</taxon>
        <taxon>Salvia subgen. Calosphace</taxon>
    </lineage>
</organism>
<evidence type="ECO:0000256" key="4">
    <source>
        <dbReference type="ARBA" id="ARBA00020324"/>
    </source>
</evidence>
<keyword evidence="21" id="KW-1185">Reference proteome</keyword>
<dbReference type="Pfam" id="PF00752">
    <property type="entry name" value="XPG_N"/>
    <property type="match status" value="1"/>
</dbReference>
<comment type="caution">
    <text evidence="20">The sequence shown here is derived from an EMBL/GenBank/DDBJ whole genome shotgun (WGS) entry which is preliminary data.</text>
</comment>
<dbReference type="InterPro" id="IPR006085">
    <property type="entry name" value="XPG_DNA_repair_N"/>
</dbReference>
<evidence type="ECO:0000256" key="9">
    <source>
        <dbReference type="ARBA" id="ARBA00022801"/>
    </source>
</evidence>
<feature type="domain" description="XPG-I" evidence="18">
    <location>
        <begin position="138"/>
        <end position="208"/>
    </location>
</feature>
<evidence type="ECO:0000256" key="7">
    <source>
        <dbReference type="ARBA" id="ARBA00022763"/>
    </source>
</evidence>
<feature type="compositionally biased region" description="Polar residues" evidence="17">
    <location>
        <begin position="394"/>
        <end position="403"/>
    </location>
</feature>
<dbReference type="AlphaFoldDB" id="A0ABD1HYL9"/>
<dbReference type="SMART" id="SM00485">
    <property type="entry name" value="XPGN"/>
    <property type="match status" value="1"/>
</dbReference>
<dbReference type="SUPFAM" id="SSF88723">
    <property type="entry name" value="PIN domain-like"/>
    <property type="match status" value="1"/>
</dbReference>
<feature type="region of interest" description="Disordered" evidence="17">
    <location>
        <begin position="485"/>
        <end position="508"/>
    </location>
</feature>
<dbReference type="Proteomes" id="UP001567538">
    <property type="component" value="Unassembled WGS sequence"/>
</dbReference>
<keyword evidence="15" id="KW-0539">Nucleus</keyword>
<evidence type="ECO:0000256" key="12">
    <source>
        <dbReference type="ARBA" id="ARBA00022881"/>
    </source>
</evidence>
<feature type="region of interest" description="Disordered" evidence="17">
    <location>
        <begin position="631"/>
        <end position="666"/>
    </location>
</feature>
<evidence type="ECO:0000313" key="21">
    <source>
        <dbReference type="Proteomes" id="UP001567538"/>
    </source>
</evidence>
<evidence type="ECO:0000259" key="18">
    <source>
        <dbReference type="SMART" id="SM00484"/>
    </source>
</evidence>
<evidence type="ECO:0000256" key="10">
    <source>
        <dbReference type="ARBA" id="ARBA00022839"/>
    </source>
</evidence>
<evidence type="ECO:0000256" key="6">
    <source>
        <dbReference type="ARBA" id="ARBA00022723"/>
    </source>
</evidence>
<dbReference type="InterPro" id="IPR036279">
    <property type="entry name" value="5-3_exonuclease_C_sf"/>
</dbReference>
<evidence type="ECO:0000256" key="1">
    <source>
        <dbReference type="ARBA" id="ARBA00001946"/>
    </source>
</evidence>
<keyword evidence="11" id="KW-0460">Magnesium</keyword>
<keyword evidence="14" id="KW-0234">DNA repair</keyword>
<dbReference type="SUPFAM" id="SSF47807">
    <property type="entry name" value="5' to 3' exonuclease, C-terminal subdomain"/>
    <property type="match status" value="1"/>
</dbReference>
<feature type="compositionally biased region" description="Basic and acidic residues" evidence="17">
    <location>
        <begin position="406"/>
        <end position="420"/>
    </location>
</feature>
<evidence type="ECO:0000256" key="5">
    <source>
        <dbReference type="ARBA" id="ARBA00022722"/>
    </source>
</evidence>
<evidence type="ECO:0000256" key="16">
    <source>
        <dbReference type="ARBA" id="ARBA00060210"/>
    </source>
</evidence>
<reference evidence="20 21" key="1">
    <citation type="submission" date="2024-06" db="EMBL/GenBank/DDBJ databases">
        <title>A chromosome level genome sequence of Diviner's sage (Salvia divinorum).</title>
        <authorList>
            <person name="Ford S.A."/>
            <person name="Ro D.-K."/>
            <person name="Ness R.W."/>
            <person name="Phillips M.A."/>
        </authorList>
    </citation>
    <scope>NUCLEOTIDE SEQUENCE [LARGE SCALE GENOMIC DNA]</scope>
    <source>
        <strain evidence="20">SAF-2024a</strain>
        <tissue evidence="20">Leaf</tissue>
    </source>
</reference>
<proteinExistence type="inferred from homology"/>
<keyword evidence="12" id="KW-0267">Excision nuclease</keyword>
<dbReference type="Gene3D" id="3.40.50.1010">
    <property type="entry name" value="5'-nuclease"/>
    <property type="match status" value="1"/>
</dbReference>
<dbReference type="PANTHER" id="PTHR11081">
    <property type="entry name" value="FLAP ENDONUCLEASE FAMILY MEMBER"/>
    <property type="match status" value="1"/>
</dbReference>
<dbReference type="SMART" id="SM00484">
    <property type="entry name" value="XPGI"/>
    <property type="match status" value="1"/>
</dbReference>
<dbReference type="CDD" id="cd09857">
    <property type="entry name" value="PIN_EXO1"/>
    <property type="match status" value="1"/>
</dbReference>
<dbReference type="PROSITE" id="PS00841">
    <property type="entry name" value="XPG_1"/>
    <property type="match status" value="1"/>
</dbReference>
<comment type="subcellular location">
    <subcellularLocation>
        <location evidence="2">Nucleus</location>
    </subcellularLocation>
</comment>
<feature type="region of interest" description="Disordered" evidence="17">
    <location>
        <begin position="389"/>
        <end position="423"/>
    </location>
</feature>
<dbReference type="EMBL" id="JBEAFC010000004">
    <property type="protein sequence ID" value="KAL1560394.1"/>
    <property type="molecule type" value="Genomic_DNA"/>
</dbReference>
<evidence type="ECO:0000256" key="2">
    <source>
        <dbReference type="ARBA" id="ARBA00004123"/>
    </source>
</evidence>
<evidence type="ECO:0000256" key="8">
    <source>
        <dbReference type="ARBA" id="ARBA00022769"/>
    </source>
</evidence>
<evidence type="ECO:0000256" key="15">
    <source>
        <dbReference type="ARBA" id="ARBA00023242"/>
    </source>
</evidence>
<evidence type="ECO:0000313" key="20">
    <source>
        <dbReference type="EMBL" id="KAL1560394.1"/>
    </source>
</evidence>
<feature type="compositionally biased region" description="Basic and acidic residues" evidence="17">
    <location>
        <begin position="488"/>
        <end position="498"/>
    </location>
</feature>
<dbReference type="InterPro" id="IPR008918">
    <property type="entry name" value="HhH2"/>
</dbReference>
<dbReference type="CDD" id="cd09908">
    <property type="entry name" value="H3TH_EXO1"/>
    <property type="match status" value="1"/>
</dbReference>
<accession>A0ABD1HYL9</accession>
<evidence type="ECO:0000256" key="11">
    <source>
        <dbReference type="ARBA" id="ARBA00022842"/>
    </source>
</evidence>